<gene>
    <name evidence="1" type="ORF">TBRA_LOCUS9099</name>
</gene>
<dbReference type="EMBL" id="CADCXV010000847">
    <property type="protein sequence ID" value="CAB0037263.1"/>
    <property type="molecule type" value="Genomic_DNA"/>
</dbReference>
<accession>A0A6H5IRD9</accession>
<keyword evidence="2" id="KW-1185">Reference proteome</keyword>
<name>A0A6H5IRD9_9HYME</name>
<sequence length="338" mass="39667">EREKERRTSLTRERNCKTFEYVQKYLRAGLVRERAELLRIHTHTHGTHYVCRSAPTQKSETLEGSSRDDCAYARQEWEKVRGKLWKSWLLVHRRNRRTTRRRRRRSSELNVCNVVDSIESEPRMWIGARRLAARQKHLSQTSIGVFLISPMLRCAEWNLLMTRNSSLFSSRRALRYCIRRCKLREARREHDAYTTTAPGSYDRDKYTAHVGLGTKGWKKALPVCRAIPYCILHNYFKNSATCARVSRLRSFIGTEIYNTERYEYRCSLVGRGAYIILYRCLSSSGESSTHISCHDAHVDRAMSSSRSRAKNALFFIVFFESHRRCCSVSPIIEYMRAS</sequence>
<dbReference type="Proteomes" id="UP000479190">
    <property type="component" value="Unassembled WGS sequence"/>
</dbReference>
<evidence type="ECO:0000313" key="2">
    <source>
        <dbReference type="Proteomes" id="UP000479190"/>
    </source>
</evidence>
<proteinExistence type="predicted"/>
<organism evidence="1 2">
    <name type="scientific">Trichogramma brassicae</name>
    <dbReference type="NCBI Taxonomy" id="86971"/>
    <lineage>
        <taxon>Eukaryota</taxon>
        <taxon>Metazoa</taxon>
        <taxon>Ecdysozoa</taxon>
        <taxon>Arthropoda</taxon>
        <taxon>Hexapoda</taxon>
        <taxon>Insecta</taxon>
        <taxon>Pterygota</taxon>
        <taxon>Neoptera</taxon>
        <taxon>Endopterygota</taxon>
        <taxon>Hymenoptera</taxon>
        <taxon>Apocrita</taxon>
        <taxon>Proctotrupomorpha</taxon>
        <taxon>Chalcidoidea</taxon>
        <taxon>Trichogrammatidae</taxon>
        <taxon>Trichogramma</taxon>
    </lineage>
</organism>
<protein>
    <submittedName>
        <fullName evidence="1">Uncharacterized protein</fullName>
    </submittedName>
</protein>
<dbReference type="AlphaFoldDB" id="A0A6H5IRD9"/>
<reference evidence="1 2" key="1">
    <citation type="submission" date="2020-02" db="EMBL/GenBank/DDBJ databases">
        <authorList>
            <person name="Ferguson B K."/>
        </authorList>
    </citation>
    <scope>NUCLEOTIDE SEQUENCE [LARGE SCALE GENOMIC DNA]</scope>
</reference>
<feature type="non-terminal residue" evidence="1">
    <location>
        <position position="1"/>
    </location>
</feature>
<evidence type="ECO:0000313" key="1">
    <source>
        <dbReference type="EMBL" id="CAB0037263.1"/>
    </source>
</evidence>